<proteinExistence type="predicted"/>
<dbReference type="EC" id="3.4.-.-" evidence="3"/>
<dbReference type="InterPro" id="IPR005152">
    <property type="entry name" value="Lipase_secreted"/>
</dbReference>
<dbReference type="PANTHER" id="PTHR34853">
    <property type="match status" value="1"/>
</dbReference>
<dbReference type="PANTHER" id="PTHR34853:SF1">
    <property type="entry name" value="LIPASE 5"/>
    <property type="match status" value="1"/>
</dbReference>
<keyword evidence="4" id="KW-1185">Reference proteome</keyword>
<organism evidence="3 4">
    <name type="scientific">Bosea massiliensis</name>
    <dbReference type="NCBI Taxonomy" id="151419"/>
    <lineage>
        <taxon>Bacteria</taxon>
        <taxon>Pseudomonadati</taxon>
        <taxon>Pseudomonadota</taxon>
        <taxon>Alphaproteobacteria</taxon>
        <taxon>Hyphomicrobiales</taxon>
        <taxon>Boseaceae</taxon>
        <taxon>Bosea</taxon>
    </lineage>
</organism>
<evidence type="ECO:0000256" key="2">
    <source>
        <dbReference type="SAM" id="SignalP"/>
    </source>
</evidence>
<dbReference type="PROSITE" id="PS00708">
    <property type="entry name" value="PRO_ENDOPEP_SER"/>
    <property type="match status" value="1"/>
</dbReference>
<dbReference type="InterPro" id="IPR002471">
    <property type="entry name" value="Pept_S9_AS"/>
</dbReference>
<protein>
    <submittedName>
        <fullName evidence="3">Alpha/beta hydrolase family protein</fullName>
        <ecNumber evidence="3">3.4.-.-</ecNumber>
    </submittedName>
</protein>
<name>A0ABW0P357_9HYPH</name>
<feature type="signal peptide" evidence="2">
    <location>
        <begin position="1"/>
        <end position="21"/>
    </location>
</feature>
<evidence type="ECO:0000313" key="4">
    <source>
        <dbReference type="Proteomes" id="UP001596060"/>
    </source>
</evidence>
<feature type="chain" id="PRO_5046289028" evidence="2">
    <location>
        <begin position="22"/>
        <end position="413"/>
    </location>
</feature>
<sequence>MPFSIRLSAFVAALATALVLAAPLRAQPAAPAPTPAAPAAAVKVASGVQYELIGRWDVAKLNQILTTDTPKFAGITVNYTPARNAVKLYRVTYPSVVPEQGNRPISATGLLAVPDTADTVFPMVSYQHGTVYGKEQVPSFPEQSPETQLMIAQFAGQGYLVIGADYFGMGASKEPEGYLVKGSHQQATYDMVLASRSVLADLKLSDSKLFLSGWSQGGFVTLAMLEKLEAVGMPVKAATTASAPADAFAAFNGFLNFPRKIDANWITTIFILNVFSFENYHNMPGLARSLLTDETFEISRKAYYREPFDPAAVPTDLRKLIRPEYFDPQFFAKSAYGRLVAETNAYRWVIRTPVRTYYGLTDEAIRIEIGQLPMTYQKAIGNDKVEAVPTGDTSHRGTFATAVPQWKLWFDAQ</sequence>
<dbReference type="InterPro" id="IPR029058">
    <property type="entry name" value="AB_hydrolase_fold"/>
</dbReference>
<keyword evidence="1 3" id="KW-0378">Hydrolase</keyword>
<gene>
    <name evidence="3" type="ORF">ACFPN9_16415</name>
</gene>
<comment type="caution">
    <text evidence="3">The sequence shown here is derived from an EMBL/GenBank/DDBJ whole genome shotgun (WGS) entry which is preliminary data.</text>
</comment>
<accession>A0ABW0P357</accession>
<keyword evidence="2" id="KW-0732">Signal</keyword>
<dbReference type="Gene3D" id="3.40.50.1820">
    <property type="entry name" value="alpha/beta hydrolase"/>
    <property type="match status" value="1"/>
</dbReference>
<dbReference type="GO" id="GO:0016787">
    <property type="term" value="F:hydrolase activity"/>
    <property type="evidence" value="ECO:0007669"/>
    <property type="project" value="UniProtKB-KW"/>
</dbReference>
<evidence type="ECO:0000313" key="3">
    <source>
        <dbReference type="EMBL" id="MFC5506835.1"/>
    </source>
</evidence>
<dbReference type="PIRSF" id="PIRSF029171">
    <property type="entry name" value="Esterase_LipA"/>
    <property type="match status" value="1"/>
</dbReference>
<dbReference type="EMBL" id="JBHSLU010000051">
    <property type="protein sequence ID" value="MFC5506835.1"/>
    <property type="molecule type" value="Genomic_DNA"/>
</dbReference>
<dbReference type="RefSeq" id="WP_067253709.1">
    <property type="nucleotide sequence ID" value="NZ_JBHSLU010000051.1"/>
</dbReference>
<evidence type="ECO:0000256" key="1">
    <source>
        <dbReference type="ARBA" id="ARBA00022801"/>
    </source>
</evidence>
<dbReference type="SUPFAM" id="SSF53474">
    <property type="entry name" value="alpha/beta-Hydrolases"/>
    <property type="match status" value="1"/>
</dbReference>
<dbReference type="Proteomes" id="UP001596060">
    <property type="component" value="Unassembled WGS sequence"/>
</dbReference>
<reference evidence="4" key="1">
    <citation type="journal article" date="2019" name="Int. J. Syst. Evol. Microbiol.">
        <title>The Global Catalogue of Microorganisms (GCM) 10K type strain sequencing project: providing services to taxonomists for standard genome sequencing and annotation.</title>
        <authorList>
            <consortium name="The Broad Institute Genomics Platform"/>
            <consortium name="The Broad Institute Genome Sequencing Center for Infectious Disease"/>
            <person name="Wu L."/>
            <person name="Ma J."/>
        </authorList>
    </citation>
    <scope>NUCLEOTIDE SEQUENCE [LARGE SCALE GENOMIC DNA]</scope>
    <source>
        <strain evidence="4">CCUG 43117</strain>
    </source>
</reference>